<evidence type="ECO:0000313" key="3">
    <source>
        <dbReference type="Proteomes" id="UP001328107"/>
    </source>
</evidence>
<feature type="non-terminal residue" evidence="2">
    <location>
        <position position="142"/>
    </location>
</feature>
<comment type="caution">
    <text evidence="2">The sequence shown here is derived from an EMBL/GenBank/DDBJ whole genome shotgun (WGS) entry which is preliminary data.</text>
</comment>
<dbReference type="SUPFAM" id="SSF52540">
    <property type="entry name" value="P-loop containing nucleoside triphosphate hydrolases"/>
    <property type="match status" value="1"/>
</dbReference>
<dbReference type="SMART" id="SM00490">
    <property type="entry name" value="HELICc"/>
    <property type="match status" value="1"/>
</dbReference>
<dbReference type="CDD" id="cd18787">
    <property type="entry name" value="SF2_C_DEAD"/>
    <property type="match status" value="1"/>
</dbReference>
<feature type="domain" description="Helicase C-terminal" evidence="1">
    <location>
        <begin position="1"/>
        <end position="136"/>
    </location>
</feature>
<proteinExistence type="predicted"/>
<protein>
    <recommendedName>
        <fullName evidence="1">Helicase C-terminal domain-containing protein</fullName>
    </recommendedName>
</protein>
<dbReference type="AlphaFoldDB" id="A0AAN5I8R6"/>
<name>A0AAN5I8R6_9BILA</name>
<evidence type="ECO:0000259" key="1">
    <source>
        <dbReference type="PROSITE" id="PS51194"/>
    </source>
</evidence>
<dbReference type="EMBL" id="BTRK01000005">
    <property type="protein sequence ID" value="GMR55245.1"/>
    <property type="molecule type" value="Genomic_DNA"/>
</dbReference>
<sequence>TKTLIFVSSKMMVEDLVRFLSHHKISAVAFHGHRGQAERESALSDFRYGRTSILIATGGIAGRGLDITGVDHVINYEMPKEIHEYVHRIGRTGRVGNAGRSTSFVDFMKDGGIIRPLVLHLIKAKQVVPEWLRVSSGIPKSE</sequence>
<gene>
    <name evidence="2" type="ORF">PMAYCL1PPCAC_25440</name>
</gene>
<dbReference type="Pfam" id="PF00271">
    <property type="entry name" value="Helicase_C"/>
    <property type="match status" value="1"/>
</dbReference>
<dbReference type="PROSITE" id="PS51194">
    <property type="entry name" value="HELICASE_CTER"/>
    <property type="match status" value="1"/>
</dbReference>
<dbReference type="PANTHER" id="PTHR47958">
    <property type="entry name" value="ATP-DEPENDENT RNA HELICASE DBP3"/>
    <property type="match status" value="1"/>
</dbReference>
<dbReference type="InterPro" id="IPR001650">
    <property type="entry name" value="Helicase_C-like"/>
</dbReference>
<feature type="non-terminal residue" evidence="2">
    <location>
        <position position="1"/>
    </location>
</feature>
<keyword evidence="3" id="KW-1185">Reference proteome</keyword>
<reference evidence="3" key="1">
    <citation type="submission" date="2022-10" db="EMBL/GenBank/DDBJ databases">
        <title>Genome assembly of Pristionchus species.</title>
        <authorList>
            <person name="Yoshida K."/>
            <person name="Sommer R.J."/>
        </authorList>
    </citation>
    <scope>NUCLEOTIDE SEQUENCE [LARGE SCALE GENOMIC DNA]</scope>
    <source>
        <strain evidence="3">RS5460</strain>
    </source>
</reference>
<organism evidence="2 3">
    <name type="scientific">Pristionchus mayeri</name>
    <dbReference type="NCBI Taxonomy" id="1317129"/>
    <lineage>
        <taxon>Eukaryota</taxon>
        <taxon>Metazoa</taxon>
        <taxon>Ecdysozoa</taxon>
        <taxon>Nematoda</taxon>
        <taxon>Chromadorea</taxon>
        <taxon>Rhabditida</taxon>
        <taxon>Rhabditina</taxon>
        <taxon>Diplogasteromorpha</taxon>
        <taxon>Diplogasteroidea</taxon>
        <taxon>Neodiplogasteridae</taxon>
        <taxon>Pristionchus</taxon>
    </lineage>
</organism>
<accession>A0AAN5I8R6</accession>
<evidence type="ECO:0000313" key="2">
    <source>
        <dbReference type="EMBL" id="GMR55245.1"/>
    </source>
</evidence>
<dbReference type="Gene3D" id="3.40.50.300">
    <property type="entry name" value="P-loop containing nucleotide triphosphate hydrolases"/>
    <property type="match status" value="1"/>
</dbReference>
<dbReference type="Proteomes" id="UP001328107">
    <property type="component" value="Unassembled WGS sequence"/>
</dbReference>
<dbReference type="InterPro" id="IPR027417">
    <property type="entry name" value="P-loop_NTPase"/>
</dbReference>